<evidence type="ECO:0000256" key="4">
    <source>
        <dbReference type="ARBA" id="ARBA00022840"/>
    </source>
</evidence>
<dbReference type="GO" id="GO:0015833">
    <property type="term" value="P:peptide transport"/>
    <property type="evidence" value="ECO:0007669"/>
    <property type="project" value="InterPro"/>
</dbReference>
<organism evidence="7 8">
    <name type="scientific">Halorubrum vacuolatum</name>
    <name type="common">Natronobacterium vacuolatum</name>
    <dbReference type="NCBI Taxonomy" id="63740"/>
    <lineage>
        <taxon>Archaea</taxon>
        <taxon>Methanobacteriati</taxon>
        <taxon>Methanobacteriota</taxon>
        <taxon>Stenosarchaea group</taxon>
        <taxon>Halobacteria</taxon>
        <taxon>Halobacteriales</taxon>
        <taxon>Haloferacaceae</taxon>
        <taxon>Halorubrum</taxon>
    </lineage>
</organism>
<keyword evidence="2" id="KW-0813">Transport</keyword>
<dbReference type="InterPro" id="IPR027417">
    <property type="entry name" value="P-loop_NTPase"/>
</dbReference>
<dbReference type="PROSITE" id="PS00211">
    <property type="entry name" value="ABC_TRANSPORTER_1"/>
    <property type="match status" value="1"/>
</dbReference>
<keyword evidence="8" id="KW-1185">Reference proteome</keyword>
<dbReference type="GO" id="GO:0016887">
    <property type="term" value="F:ATP hydrolysis activity"/>
    <property type="evidence" value="ECO:0007669"/>
    <property type="project" value="InterPro"/>
</dbReference>
<protein>
    <submittedName>
        <fullName evidence="7">Peptide/nickel transport system ATP-binding protein</fullName>
    </submittedName>
</protein>
<feature type="compositionally biased region" description="Basic and acidic residues" evidence="5">
    <location>
        <begin position="429"/>
        <end position="445"/>
    </location>
</feature>
<feature type="domain" description="ABC transporter" evidence="6">
    <location>
        <begin position="6"/>
        <end position="270"/>
    </location>
</feature>
<proteinExistence type="inferred from homology"/>
<name>A0A238VAZ4_HALVU</name>
<dbReference type="Pfam" id="PF00005">
    <property type="entry name" value="ABC_tran"/>
    <property type="match status" value="1"/>
</dbReference>
<dbReference type="Pfam" id="PF08352">
    <property type="entry name" value="oligo_HPY"/>
    <property type="match status" value="1"/>
</dbReference>
<dbReference type="InterPro" id="IPR003593">
    <property type="entry name" value="AAA+_ATPase"/>
</dbReference>
<dbReference type="InterPro" id="IPR013563">
    <property type="entry name" value="Oligopep_ABC_C"/>
</dbReference>
<dbReference type="PROSITE" id="PS50893">
    <property type="entry name" value="ABC_TRANSPORTER_2"/>
    <property type="match status" value="1"/>
</dbReference>
<dbReference type="InterPro" id="IPR050319">
    <property type="entry name" value="ABC_transp_ATP-bind"/>
</dbReference>
<dbReference type="CDD" id="cd03257">
    <property type="entry name" value="ABC_NikE_OppD_transporters"/>
    <property type="match status" value="1"/>
</dbReference>
<dbReference type="InterPro" id="IPR017871">
    <property type="entry name" value="ABC_transporter-like_CS"/>
</dbReference>
<evidence type="ECO:0000256" key="2">
    <source>
        <dbReference type="ARBA" id="ARBA00022448"/>
    </source>
</evidence>
<reference evidence="7 8" key="1">
    <citation type="submission" date="2017-06" db="EMBL/GenBank/DDBJ databases">
        <authorList>
            <person name="Kim H.J."/>
            <person name="Triplett B.A."/>
        </authorList>
    </citation>
    <scope>NUCLEOTIDE SEQUENCE [LARGE SCALE GENOMIC DNA]</scope>
    <source>
        <strain evidence="7 8">DSM 8800</strain>
    </source>
</reference>
<accession>A0A238VAZ4</accession>
<dbReference type="OrthoDB" id="18209at2157"/>
<sequence length="463" mass="51454">MSEPILSVRNLKKHYPVKRGLFNREVGRVRAVDGISFDIKRGETLGIVGESGCGKSTAAASIVRLEDPTSGAVIFRGGGRTEESPAGTTRPTNVVEFGGRELKRFRREAQMIFQDPASSFNPRKQVGESVAELLEVHGMTDRKQRRAIVEDLLERVGLAASDYERYPHEFSGGQKQRIAIARALVLNPELVIADEPVSALDVSIQAEILSLLSDLQEEFDLSILFISHNMSVVKHICDRVAVMYLGKIVEIGPTERLFTDPRHPYTEALVSAIPTPDPRRRRRNITLEGTVPSPADPPSGCRFHTRCHRIIQPAGVSLPQDGWRRVMHFREHVSRGAIDIDGIKENTVADGSEATPAHLEAQVREEYGLTEPLPDERADEALDRAMEALVRGKTDEARSVLEDRFTTPCEETEPGFTEHDDDHRSACLLHSEEYDTRDVESDAYRTGDGSDTGGEDIKTDTRD</sequence>
<dbReference type="NCBIfam" id="TIGR01727">
    <property type="entry name" value="oligo_HPY"/>
    <property type="match status" value="1"/>
</dbReference>
<dbReference type="PANTHER" id="PTHR43776">
    <property type="entry name" value="TRANSPORT ATP-BINDING PROTEIN"/>
    <property type="match status" value="1"/>
</dbReference>
<dbReference type="Proteomes" id="UP000198397">
    <property type="component" value="Unassembled WGS sequence"/>
</dbReference>
<dbReference type="InterPro" id="IPR003439">
    <property type="entry name" value="ABC_transporter-like_ATP-bd"/>
</dbReference>
<dbReference type="EMBL" id="FZNQ01000002">
    <property type="protein sequence ID" value="SNR31368.1"/>
    <property type="molecule type" value="Genomic_DNA"/>
</dbReference>
<dbReference type="GO" id="GO:0055085">
    <property type="term" value="P:transmembrane transport"/>
    <property type="evidence" value="ECO:0007669"/>
    <property type="project" value="UniProtKB-ARBA"/>
</dbReference>
<keyword evidence="3" id="KW-0547">Nucleotide-binding</keyword>
<gene>
    <name evidence="7" type="ORF">SAMN06264855_102172</name>
</gene>
<evidence type="ECO:0000256" key="1">
    <source>
        <dbReference type="ARBA" id="ARBA00005417"/>
    </source>
</evidence>
<dbReference type="RefSeq" id="WP_089383626.1">
    <property type="nucleotide sequence ID" value="NZ_FZNQ01000002.1"/>
</dbReference>
<dbReference type="AlphaFoldDB" id="A0A238VAZ4"/>
<evidence type="ECO:0000313" key="8">
    <source>
        <dbReference type="Proteomes" id="UP000198397"/>
    </source>
</evidence>
<dbReference type="GO" id="GO:0005524">
    <property type="term" value="F:ATP binding"/>
    <property type="evidence" value="ECO:0007669"/>
    <property type="project" value="UniProtKB-KW"/>
</dbReference>
<evidence type="ECO:0000256" key="3">
    <source>
        <dbReference type="ARBA" id="ARBA00022741"/>
    </source>
</evidence>
<feature type="region of interest" description="Disordered" evidence="5">
    <location>
        <begin position="429"/>
        <end position="463"/>
    </location>
</feature>
<dbReference type="FunFam" id="3.40.50.300:FF:000016">
    <property type="entry name" value="Oligopeptide ABC transporter ATP-binding component"/>
    <property type="match status" value="1"/>
</dbReference>
<evidence type="ECO:0000259" key="6">
    <source>
        <dbReference type="PROSITE" id="PS50893"/>
    </source>
</evidence>
<dbReference type="PANTHER" id="PTHR43776:SF7">
    <property type="entry name" value="D,D-DIPEPTIDE TRANSPORT ATP-BINDING PROTEIN DDPF-RELATED"/>
    <property type="match status" value="1"/>
</dbReference>
<evidence type="ECO:0000313" key="7">
    <source>
        <dbReference type="EMBL" id="SNR31368.1"/>
    </source>
</evidence>
<comment type="similarity">
    <text evidence="1">Belongs to the ABC transporter superfamily.</text>
</comment>
<dbReference type="SMART" id="SM00382">
    <property type="entry name" value="AAA"/>
    <property type="match status" value="1"/>
</dbReference>
<evidence type="ECO:0000256" key="5">
    <source>
        <dbReference type="SAM" id="MobiDB-lite"/>
    </source>
</evidence>
<keyword evidence="4 7" id="KW-0067">ATP-binding</keyword>
<dbReference type="SUPFAM" id="SSF52540">
    <property type="entry name" value="P-loop containing nucleoside triphosphate hydrolases"/>
    <property type="match status" value="1"/>
</dbReference>
<dbReference type="Gene3D" id="3.40.50.300">
    <property type="entry name" value="P-loop containing nucleotide triphosphate hydrolases"/>
    <property type="match status" value="1"/>
</dbReference>